<comment type="function">
    <text evidence="6">An essential GTPase that binds both GDP and GTP, with rapid nucleotide exchange. Plays a role in 16S rRNA processing and 30S ribosomal subunit biogenesis and possibly also in cell cycle regulation and energy metabolism.</text>
</comment>
<organism evidence="11 12">
    <name type="scientific">Novosphingobium arvoryzae</name>
    <dbReference type="NCBI Taxonomy" id="1256514"/>
    <lineage>
        <taxon>Bacteria</taxon>
        <taxon>Pseudomonadati</taxon>
        <taxon>Pseudomonadota</taxon>
        <taxon>Alphaproteobacteria</taxon>
        <taxon>Sphingomonadales</taxon>
        <taxon>Sphingomonadaceae</taxon>
        <taxon>Novosphingobium</taxon>
    </lineage>
</organism>
<keyword evidence="3 6" id="KW-0547">Nucleotide-binding</keyword>
<comment type="caution">
    <text evidence="11">The sequence shown here is derived from an EMBL/GenBank/DDBJ whole genome shotgun (WGS) entry which is preliminary data.</text>
</comment>
<feature type="binding site" evidence="6">
    <location>
        <begin position="121"/>
        <end position="124"/>
    </location>
    <ligand>
        <name>GTP</name>
        <dbReference type="ChEBI" id="CHEBI:37565"/>
    </ligand>
</feature>
<comment type="subcellular location">
    <subcellularLocation>
        <location evidence="6">Cytoplasm</location>
    </subcellularLocation>
    <subcellularLocation>
        <location evidence="6">Cell membrane</location>
        <topology evidence="6">Peripheral membrane protein</topology>
    </subcellularLocation>
</comment>
<dbReference type="Proteomes" id="UP000634139">
    <property type="component" value="Unassembled WGS sequence"/>
</dbReference>
<dbReference type="RefSeq" id="WP_189540288.1">
    <property type="nucleotide sequence ID" value="NZ_BMZD01000003.1"/>
</dbReference>
<evidence type="ECO:0000256" key="8">
    <source>
        <dbReference type="RuleBase" id="RU003761"/>
    </source>
</evidence>
<evidence type="ECO:0000259" key="9">
    <source>
        <dbReference type="PROSITE" id="PS50823"/>
    </source>
</evidence>
<feature type="region of interest" description="G1" evidence="7">
    <location>
        <begin position="12"/>
        <end position="19"/>
    </location>
</feature>
<evidence type="ECO:0000256" key="4">
    <source>
        <dbReference type="ARBA" id="ARBA00022884"/>
    </source>
</evidence>
<proteinExistence type="inferred from homology"/>
<dbReference type="EMBL" id="BMZD01000003">
    <property type="protein sequence ID" value="GGZ96309.1"/>
    <property type="molecule type" value="Genomic_DNA"/>
</dbReference>
<reference evidence="11" key="2">
    <citation type="submission" date="2020-09" db="EMBL/GenBank/DDBJ databases">
        <authorList>
            <person name="Sun Q."/>
            <person name="Kim S."/>
        </authorList>
    </citation>
    <scope>NUCLEOTIDE SEQUENCE</scope>
    <source>
        <strain evidence="11">KCTC 32422</strain>
    </source>
</reference>
<dbReference type="GO" id="GO:0003924">
    <property type="term" value="F:GTPase activity"/>
    <property type="evidence" value="ECO:0007669"/>
    <property type="project" value="UniProtKB-UniRule"/>
</dbReference>
<keyword evidence="6" id="KW-0963">Cytoplasm</keyword>
<dbReference type="NCBIfam" id="TIGR00436">
    <property type="entry name" value="era"/>
    <property type="match status" value="1"/>
</dbReference>
<keyword evidence="12" id="KW-1185">Reference proteome</keyword>
<dbReference type="GO" id="GO:0005886">
    <property type="term" value="C:plasma membrane"/>
    <property type="evidence" value="ECO:0007669"/>
    <property type="project" value="UniProtKB-SubCell"/>
</dbReference>
<dbReference type="InterPro" id="IPR015946">
    <property type="entry name" value="KH_dom-like_a/b"/>
</dbReference>
<comment type="subunit">
    <text evidence="6">Monomer.</text>
</comment>
<protein>
    <recommendedName>
        <fullName evidence="2 6">GTPase Era</fullName>
    </recommendedName>
</protein>
<feature type="domain" description="Era-type G" evidence="10">
    <location>
        <begin position="4"/>
        <end position="176"/>
    </location>
</feature>
<dbReference type="Gene3D" id="3.40.50.300">
    <property type="entry name" value="P-loop containing nucleotide triphosphate hydrolases"/>
    <property type="match status" value="1"/>
</dbReference>
<sequence length="303" mass="33483">MTQHCGLVAVLGAPNAGKSTLVNALVGQKVAIVSAKAQTTRARLMGIALEDETQIILADTPGLFEPKRRLDRAMVNAAWEGAQEADAILLVVDGRKKKLTYLEPILESLKGRPERKILVLNKVDETPKEPLLITAQALAAPDEDGNAAFDEVFFISALTGDGVPELKTRLAQLMPEGAWHYPEDQVSDASERLLACEITREQLYRQLHDELPYDSAVRPESYTHRKDGSVEIHQQIVIARDSQKGIVLGKGGSKLKSIGEAARKELTELLGVKVHLFLHVKVEENWADSNKEIYEEIGLEWVR</sequence>
<dbReference type="InterPro" id="IPR005225">
    <property type="entry name" value="Small_GTP-bd"/>
</dbReference>
<dbReference type="InterPro" id="IPR009019">
    <property type="entry name" value="KH_sf_prok-type"/>
</dbReference>
<dbReference type="PANTHER" id="PTHR42698:SF1">
    <property type="entry name" value="GTPASE ERA, MITOCHONDRIAL"/>
    <property type="match status" value="1"/>
</dbReference>
<dbReference type="AlphaFoldDB" id="A0A918RF43"/>
<evidence type="ECO:0000256" key="6">
    <source>
        <dbReference type="HAMAP-Rule" id="MF_00367"/>
    </source>
</evidence>
<dbReference type="PANTHER" id="PTHR42698">
    <property type="entry name" value="GTPASE ERA"/>
    <property type="match status" value="1"/>
</dbReference>
<evidence type="ECO:0000259" key="10">
    <source>
        <dbReference type="PROSITE" id="PS51713"/>
    </source>
</evidence>
<dbReference type="InterPro" id="IPR004044">
    <property type="entry name" value="KH_dom_type_2"/>
</dbReference>
<dbReference type="HAMAP" id="MF_00367">
    <property type="entry name" value="GTPase_Era"/>
    <property type="match status" value="1"/>
</dbReference>
<evidence type="ECO:0000313" key="12">
    <source>
        <dbReference type="Proteomes" id="UP000634139"/>
    </source>
</evidence>
<dbReference type="InterPro" id="IPR006073">
    <property type="entry name" value="GTP-bd"/>
</dbReference>
<feature type="binding site" evidence="6">
    <location>
        <begin position="12"/>
        <end position="19"/>
    </location>
    <ligand>
        <name>GTP</name>
        <dbReference type="ChEBI" id="CHEBI:37565"/>
    </ligand>
</feature>
<dbReference type="GO" id="GO:0005829">
    <property type="term" value="C:cytosol"/>
    <property type="evidence" value="ECO:0007669"/>
    <property type="project" value="TreeGrafter"/>
</dbReference>
<keyword evidence="6" id="KW-0690">Ribosome biogenesis</keyword>
<dbReference type="SUPFAM" id="SSF54814">
    <property type="entry name" value="Prokaryotic type KH domain (KH-domain type II)"/>
    <property type="match status" value="1"/>
</dbReference>
<dbReference type="NCBIfam" id="NF000908">
    <property type="entry name" value="PRK00089.1"/>
    <property type="match status" value="1"/>
</dbReference>
<reference evidence="11" key="1">
    <citation type="journal article" date="2014" name="Int. J. Syst. Evol. Microbiol.">
        <title>Complete genome sequence of Corynebacterium casei LMG S-19264T (=DSM 44701T), isolated from a smear-ripened cheese.</title>
        <authorList>
            <consortium name="US DOE Joint Genome Institute (JGI-PGF)"/>
            <person name="Walter F."/>
            <person name="Albersmeier A."/>
            <person name="Kalinowski J."/>
            <person name="Ruckert C."/>
        </authorList>
    </citation>
    <scope>NUCLEOTIDE SEQUENCE</scope>
    <source>
        <strain evidence="11">KCTC 32422</strain>
    </source>
</reference>
<dbReference type="GO" id="GO:0005525">
    <property type="term" value="F:GTP binding"/>
    <property type="evidence" value="ECO:0007669"/>
    <property type="project" value="UniProtKB-UniRule"/>
</dbReference>
<feature type="region of interest" description="G3" evidence="7">
    <location>
        <begin position="59"/>
        <end position="62"/>
    </location>
</feature>
<comment type="similarity">
    <text evidence="1 6 7 8">Belongs to the TRAFAC class TrmE-Era-EngA-EngB-Septin-like GTPase superfamily. Era GTPase family.</text>
</comment>
<dbReference type="InterPro" id="IPR030388">
    <property type="entry name" value="G_ERA_dom"/>
</dbReference>
<keyword evidence="4 6" id="KW-0694">RNA-binding</keyword>
<dbReference type="PROSITE" id="PS51713">
    <property type="entry name" value="G_ERA"/>
    <property type="match status" value="1"/>
</dbReference>
<dbReference type="Pfam" id="PF01926">
    <property type="entry name" value="MMR_HSR1"/>
    <property type="match status" value="1"/>
</dbReference>
<evidence type="ECO:0000256" key="7">
    <source>
        <dbReference type="PROSITE-ProRule" id="PRU01050"/>
    </source>
</evidence>
<dbReference type="NCBIfam" id="TIGR00231">
    <property type="entry name" value="small_GTP"/>
    <property type="match status" value="1"/>
</dbReference>
<dbReference type="SUPFAM" id="SSF52540">
    <property type="entry name" value="P-loop containing nucleoside triphosphate hydrolases"/>
    <property type="match status" value="1"/>
</dbReference>
<feature type="region of interest" description="G2" evidence="7">
    <location>
        <begin position="38"/>
        <end position="42"/>
    </location>
</feature>
<evidence type="ECO:0000256" key="3">
    <source>
        <dbReference type="ARBA" id="ARBA00022741"/>
    </source>
</evidence>
<dbReference type="PRINTS" id="PR00326">
    <property type="entry name" value="GTP1OBG"/>
</dbReference>
<gene>
    <name evidence="6 11" type="primary">era</name>
    <name evidence="11" type="ORF">GCM10011617_16110</name>
</gene>
<accession>A0A918RF43</accession>
<evidence type="ECO:0000256" key="5">
    <source>
        <dbReference type="ARBA" id="ARBA00023134"/>
    </source>
</evidence>
<dbReference type="PROSITE" id="PS50823">
    <property type="entry name" value="KH_TYPE_2"/>
    <property type="match status" value="1"/>
</dbReference>
<keyword evidence="6" id="KW-0472">Membrane</keyword>
<dbReference type="CDD" id="cd22534">
    <property type="entry name" value="KH-II_Era"/>
    <property type="match status" value="1"/>
</dbReference>
<keyword evidence="6" id="KW-0699">rRNA-binding</keyword>
<dbReference type="CDD" id="cd04163">
    <property type="entry name" value="Era"/>
    <property type="match status" value="1"/>
</dbReference>
<dbReference type="Gene3D" id="3.30.300.20">
    <property type="match status" value="1"/>
</dbReference>
<feature type="binding site" evidence="6">
    <location>
        <begin position="59"/>
        <end position="63"/>
    </location>
    <ligand>
        <name>GTP</name>
        <dbReference type="ChEBI" id="CHEBI:37565"/>
    </ligand>
</feature>
<feature type="domain" description="KH type-2" evidence="9">
    <location>
        <begin position="207"/>
        <end position="284"/>
    </location>
</feature>
<dbReference type="InterPro" id="IPR027417">
    <property type="entry name" value="P-loop_NTPase"/>
</dbReference>
<keyword evidence="6" id="KW-1003">Cell membrane</keyword>
<keyword evidence="5 6" id="KW-0342">GTP-binding</keyword>
<dbReference type="GO" id="GO:0000028">
    <property type="term" value="P:ribosomal small subunit assembly"/>
    <property type="evidence" value="ECO:0007669"/>
    <property type="project" value="TreeGrafter"/>
</dbReference>
<dbReference type="InterPro" id="IPR005662">
    <property type="entry name" value="GTPase_Era-like"/>
</dbReference>
<dbReference type="GO" id="GO:0043024">
    <property type="term" value="F:ribosomal small subunit binding"/>
    <property type="evidence" value="ECO:0007669"/>
    <property type="project" value="TreeGrafter"/>
</dbReference>
<dbReference type="GO" id="GO:0070181">
    <property type="term" value="F:small ribosomal subunit rRNA binding"/>
    <property type="evidence" value="ECO:0007669"/>
    <property type="project" value="UniProtKB-UniRule"/>
</dbReference>
<evidence type="ECO:0000256" key="2">
    <source>
        <dbReference type="ARBA" id="ARBA00020484"/>
    </source>
</evidence>
<feature type="region of interest" description="G5" evidence="7">
    <location>
        <begin position="155"/>
        <end position="157"/>
    </location>
</feature>
<evidence type="ECO:0000256" key="1">
    <source>
        <dbReference type="ARBA" id="ARBA00007921"/>
    </source>
</evidence>
<feature type="region of interest" description="G4" evidence="7">
    <location>
        <begin position="121"/>
        <end position="124"/>
    </location>
</feature>
<name>A0A918RF43_9SPHN</name>
<evidence type="ECO:0000313" key="11">
    <source>
        <dbReference type="EMBL" id="GGZ96309.1"/>
    </source>
</evidence>
<dbReference type="Pfam" id="PF07650">
    <property type="entry name" value="KH_2"/>
    <property type="match status" value="1"/>
</dbReference>